<dbReference type="Gene3D" id="1.10.357.10">
    <property type="entry name" value="Tetracycline Repressor, domain 2"/>
    <property type="match status" value="1"/>
</dbReference>
<evidence type="ECO:0000313" key="6">
    <source>
        <dbReference type="EMBL" id="EFH90743.1"/>
    </source>
</evidence>
<dbReference type="Pfam" id="PF13305">
    <property type="entry name" value="TetR_C_33"/>
    <property type="match status" value="1"/>
</dbReference>
<dbReference type="PROSITE" id="PS50977">
    <property type="entry name" value="HTH_TETR_2"/>
    <property type="match status" value="1"/>
</dbReference>
<evidence type="ECO:0000256" key="4">
    <source>
        <dbReference type="PROSITE-ProRule" id="PRU00335"/>
    </source>
</evidence>
<dbReference type="RefSeq" id="WP_007908362.1">
    <property type="nucleotide sequence ID" value="NZ_ADVG01000001.1"/>
</dbReference>
<dbReference type="PANTHER" id="PTHR30055:SF234">
    <property type="entry name" value="HTH-TYPE TRANSCRIPTIONAL REGULATOR BETI"/>
    <property type="match status" value="1"/>
</dbReference>
<dbReference type="EMBL" id="ADVG01000001">
    <property type="protein sequence ID" value="EFH90743.1"/>
    <property type="molecule type" value="Genomic_DNA"/>
</dbReference>
<dbReference type="InterPro" id="IPR036271">
    <property type="entry name" value="Tet_transcr_reg_TetR-rel_C_sf"/>
</dbReference>
<evidence type="ECO:0000256" key="2">
    <source>
        <dbReference type="ARBA" id="ARBA00023125"/>
    </source>
</evidence>
<dbReference type="InterPro" id="IPR009057">
    <property type="entry name" value="Homeodomain-like_sf"/>
</dbReference>
<dbReference type="STRING" id="485913.Krac_12377"/>
<dbReference type="InParanoid" id="D6TGN1"/>
<feature type="DNA-binding region" description="H-T-H motif" evidence="4">
    <location>
        <begin position="33"/>
        <end position="52"/>
    </location>
</feature>
<evidence type="ECO:0000259" key="5">
    <source>
        <dbReference type="PROSITE" id="PS50977"/>
    </source>
</evidence>
<dbReference type="eggNOG" id="COG1309">
    <property type="taxonomic scope" value="Bacteria"/>
</dbReference>
<keyword evidence="3" id="KW-0804">Transcription</keyword>
<dbReference type="OrthoDB" id="9815924at2"/>
<dbReference type="SUPFAM" id="SSF48498">
    <property type="entry name" value="Tetracyclin repressor-like, C-terminal domain"/>
    <property type="match status" value="1"/>
</dbReference>
<reference evidence="6 7" key="1">
    <citation type="journal article" date="2011" name="Stand. Genomic Sci.">
        <title>Non-contiguous finished genome sequence and contextual data of the filamentous soil bacterium Ktedonobacter racemifer type strain (SOSP1-21).</title>
        <authorList>
            <person name="Chang Y.J."/>
            <person name="Land M."/>
            <person name="Hauser L."/>
            <person name="Chertkov O."/>
            <person name="Del Rio T.G."/>
            <person name="Nolan M."/>
            <person name="Copeland A."/>
            <person name="Tice H."/>
            <person name="Cheng J.F."/>
            <person name="Lucas S."/>
            <person name="Han C."/>
            <person name="Goodwin L."/>
            <person name="Pitluck S."/>
            <person name="Ivanova N."/>
            <person name="Ovchinikova G."/>
            <person name="Pati A."/>
            <person name="Chen A."/>
            <person name="Palaniappan K."/>
            <person name="Mavromatis K."/>
            <person name="Liolios K."/>
            <person name="Brettin T."/>
            <person name="Fiebig A."/>
            <person name="Rohde M."/>
            <person name="Abt B."/>
            <person name="Goker M."/>
            <person name="Detter J.C."/>
            <person name="Woyke T."/>
            <person name="Bristow J."/>
            <person name="Eisen J.A."/>
            <person name="Markowitz V."/>
            <person name="Hugenholtz P."/>
            <person name="Kyrpides N.C."/>
            <person name="Klenk H.P."/>
            <person name="Lapidus A."/>
        </authorList>
    </citation>
    <scope>NUCLEOTIDE SEQUENCE [LARGE SCALE GENOMIC DNA]</scope>
    <source>
        <strain evidence="7">DSM 44963</strain>
    </source>
</reference>
<dbReference type="SUPFAM" id="SSF46689">
    <property type="entry name" value="Homeodomain-like"/>
    <property type="match status" value="1"/>
</dbReference>
<evidence type="ECO:0000313" key="7">
    <source>
        <dbReference type="Proteomes" id="UP000004508"/>
    </source>
</evidence>
<comment type="caution">
    <text evidence="6">The sequence shown here is derived from an EMBL/GenBank/DDBJ whole genome shotgun (WGS) entry which is preliminary data.</text>
</comment>
<gene>
    <name evidence="6" type="ORF">Krac_12377</name>
</gene>
<dbReference type="PRINTS" id="PR00455">
    <property type="entry name" value="HTHTETR"/>
</dbReference>
<proteinExistence type="predicted"/>
<keyword evidence="2 4" id="KW-0238">DNA-binding</keyword>
<dbReference type="PANTHER" id="PTHR30055">
    <property type="entry name" value="HTH-TYPE TRANSCRIPTIONAL REGULATOR RUTR"/>
    <property type="match status" value="1"/>
</dbReference>
<dbReference type="GO" id="GO:0003700">
    <property type="term" value="F:DNA-binding transcription factor activity"/>
    <property type="evidence" value="ECO:0007669"/>
    <property type="project" value="TreeGrafter"/>
</dbReference>
<dbReference type="AlphaFoldDB" id="D6TGN1"/>
<accession>D6TGN1</accession>
<dbReference type="Proteomes" id="UP000004508">
    <property type="component" value="Unassembled WGS sequence"/>
</dbReference>
<organism evidence="6 7">
    <name type="scientific">Ktedonobacter racemifer DSM 44963</name>
    <dbReference type="NCBI Taxonomy" id="485913"/>
    <lineage>
        <taxon>Bacteria</taxon>
        <taxon>Bacillati</taxon>
        <taxon>Chloroflexota</taxon>
        <taxon>Ktedonobacteria</taxon>
        <taxon>Ktedonobacterales</taxon>
        <taxon>Ktedonobacteraceae</taxon>
        <taxon>Ktedonobacter</taxon>
    </lineage>
</organism>
<dbReference type="GO" id="GO:0000976">
    <property type="term" value="F:transcription cis-regulatory region binding"/>
    <property type="evidence" value="ECO:0007669"/>
    <property type="project" value="TreeGrafter"/>
</dbReference>
<sequence length="206" mass="23151">MDTTRGRRHARTAQAMLDAALEILTESNIEALSMREIARRIEYSPSGLYEYFACKDELLDALRQHGFVKLTEYLNRMVRGSTAAQRLLEAGSAYLDFARRNPQLYLLMFNRMPPEARKGKTLVQRLEDFTVNTAFAVLLAIIRAGVESGAFKIDPQLEVAQLAYSSWAYLHGLAMLRLTLLSTAAEEIDAKHHEILRAFVASMGGP</sequence>
<evidence type="ECO:0000256" key="1">
    <source>
        <dbReference type="ARBA" id="ARBA00023015"/>
    </source>
</evidence>
<evidence type="ECO:0000256" key="3">
    <source>
        <dbReference type="ARBA" id="ARBA00023163"/>
    </source>
</evidence>
<name>D6TGN1_KTERA</name>
<dbReference type="InterPro" id="IPR001647">
    <property type="entry name" value="HTH_TetR"/>
</dbReference>
<keyword evidence="1" id="KW-0805">Transcription regulation</keyword>
<feature type="domain" description="HTH tetR-type" evidence="5">
    <location>
        <begin position="10"/>
        <end position="70"/>
    </location>
</feature>
<dbReference type="InterPro" id="IPR050109">
    <property type="entry name" value="HTH-type_TetR-like_transc_reg"/>
</dbReference>
<protein>
    <submittedName>
        <fullName evidence="6">Transcriptional regulator, TetR family</fullName>
    </submittedName>
</protein>
<dbReference type="Pfam" id="PF00440">
    <property type="entry name" value="TetR_N"/>
    <property type="match status" value="1"/>
</dbReference>
<keyword evidence="7" id="KW-1185">Reference proteome</keyword>
<dbReference type="InterPro" id="IPR025996">
    <property type="entry name" value="MT1864/Rv1816-like_C"/>
</dbReference>